<proteinExistence type="predicted"/>
<sequence length="149" mass="17067">MGEERRDPSLLWTRAALLTYSGQRYLSCVVLDAQERSKWYAMEYYVDIPKKLAAGSCNNWAENMRCSTLFCPPMEDAASTNQPSVLGRQEDKLRKQQHGVAAFVLKKLPIVSESRRFWEIVTAWTVSSANCDSPTDVLLQPSTEWQRLF</sequence>
<gene>
    <name evidence="1" type="ORF">RRG08_028633</name>
</gene>
<evidence type="ECO:0000313" key="1">
    <source>
        <dbReference type="EMBL" id="KAK3774447.1"/>
    </source>
</evidence>
<reference evidence="1" key="1">
    <citation type="journal article" date="2023" name="G3 (Bethesda)">
        <title>A reference genome for the long-term kleptoplast-retaining sea slug Elysia crispata morphotype clarki.</title>
        <authorList>
            <person name="Eastman K.E."/>
            <person name="Pendleton A.L."/>
            <person name="Shaikh M.A."/>
            <person name="Suttiyut T."/>
            <person name="Ogas R."/>
            <person name="Tomko P."/>
            <person name="Gavelis G."/>
            <person name="Widhalm J.R."/>
            <person name="Wisecaver J.H."/>
        </authorList>
    </citation>
    <scope>NUCLEOTIDE SEQUENCE</scope>
    <source>
        <strain evidence="1">ECLA1</strain>
    </source>
</reference>
<organism evidence="1 2">
    <name type="scientific">Elysia crispata</name>
    <name type="common">lettuce slug</name>
    <dbReference type="NCBI Taxonomy" id="231223"/>
    <lineage>
        <taxon>Eukaryota</taxon>
        <taxon>Metazoa</taxon>
        <taxon>Spiralia</taxon>
        <taxon>Lophotrochozoa</taxon>
        <taxon>Mollusca</taxon>
        <taxon>Gastropoda</taxon>
        <taxon>Heterobranchia</taxon>
        <taxon>Euthyneura</taxon>
        <taxon>Panpulmonata</taxon>
        <taxon>Sacoglossa</taxon>
        <taxon>Placobranchoidea</taxon>
        <taxon>Plakobranchidae</taxon>
        <taxon>Elysia</taxon>
    </lineage>
</organism>
<protein>
    <submittedName>
        <fullName evidence="1">Uncharacterized protein</fullName>
    </submittedName>
</protein>
<accession>A0AAE0ZTS8</accession>
<keyword evidence="2" id="KW-1185">Reference proteome</keyword>
<dbReference type="Proteomes" id="UP001283361">
    <property type="component" value="Unassembled WGS sequence"/>
</dbReference>
<dbReference type="EMBL" id="JAWDGP010003411">
    <property type="protein sequence ID" value="KAK3774447.1"/>
    <property type="molecule type" value="Genomic_DNA"/>
</dbReference>
<dbReference type="AlphaFoldDB" id="A0AAE0ZTS8"/>
<name>A0AAE0ZTS8_9GAST</name>
<comment type="caution">
    <text evidence="1">The sequence shown here is derived from an EMBL/GenBank/DDBJ whole genome shotgun (WGS) entry which is preliminary data.</text>
</comment>
<evidence type="ECO:0000313" key="2">
    <source>
        <dbReference type="Proteomes" id="UP001283361"/>
    </source>
</evidence>